<feature type="chain" id="PRO_5045336931" description="Lipoprotein" evidence="2">
    <location>
        <begin position="21"/>
        <end position="221"/>
    </location>
</feature>
<dbReference type="EMBL" id="JBHLTM010000003">
    <property type="protein sequence ID" value="MFC0683068.1"/>
    <property type="molecule type" value="Genomic_DNA"/>
</dbReference>
<evidence type="ECO:0000313" key="4">
    <source>
        <dbReference type="Proteomes" id="UP001589858"/>
    </source>
</evidence>
<organism evidence="3 4">
    <name type="scientific">Novosphingobium clariflavum</name>
    <dbReference type="NCBI Taxonomy" id="2029884"/>
    <lineage>
        <taxon>Bacteria</taxon>
        <taxon>Pseudomonadati</taxon>
        <taxon>Pseudomonadota</taxon>
        <taxon>Alphaproteobacteria</taxon>
        <taxon>Sphingomonadales</taxon>
        <taxon>Sphingomonadaceae</taxon>
        <taxon>Novosphingobium</taxon>
    </lineage>
</organism>
<evidence type="ECO:0000313" key="3">
    <source>
        <dbReference type="EMBL" id="MFC0683068.1"/>
    </source>
</evidence>
<evidence type="ECO:0008006" key="5">
    <source>
        <dbReference type="Google" id="ProtNLM"/>
    </source>
</evidence>
<gene>
    <name evidence="3" type="ORF">ACFFF8_00505</name>
</gene>
<keyword evidence="4" id="KW-1185">Reference proteome</keyword>
<feature type="compositionally biased region" description="Polar residues" evidence="1">
    <location>
        <begin position="195"/>
        <end position="204"/>
    </location>
</feature>
<feature type="signal peptide" evidence="2">
    <location>
        <begin position="1"/>
        <end position="20"/>
    </location>
</feature>
<reference evidence="3 4" key="1">
    <citation type="submission" date="2024-09" db="EMBL/GenBank/DDBJ databases">
        <authorList>
            <person name="Sun Q."/>
            <person name="Mori K."/>
        </authorList>
    </citation>
    <scope>NUCLEOTIDE SEQUENCE [LARGE SCALE GENOMIC DNA]</scope>
    <source>
        <strain evidence="3 4">CICC 11035S</strain>
    </source>
</reference>
<sequence>MLKSRSALCGAIGCALFSVAVTGCNFLGMPDDPAAICSNPQVLQDLVKPGHDPEFKRPELATAWAEATERIGANGLSNILLEKFDPQTKRAECSASVNLAGIPEDTARLLLASDFANNPAIQVGSLSGKLDIRVHYSVAPLANGSSALIGFDDPEGMAKLALDMAILLAGPLKKHDYPEPTDGGTEDTPTEPGSLLTTPLSTDEPTLYHSPTDGITESPTI</sequence>
<name>A0ABV6S4L6_9SPHN</name>
<comment type="caution">
    <text evidence="3">The sequence shown here is derived from an EMBL/GenBank/DDBJ whole genome shotgun (WGS) entry which is preliminary data.</text>
</comment>
<evidence type="ECO:0000256" key="1">
    <source>
        <dbReference type="SAM" id="MobiDB-lite"/>
    </source>
</evidence>
<protein>
    <recommendedName>
        <fullName evidence="5">Lipoprotein</fullName>
    </recommendedName>
</protein>
<dbReference type="Proteomes" id="UP001589858">
    <property type="component" value="Unassembled WGS sequence"/>
</dbReference>
<accession>A0ABV6S4L6</accession>
<evidence type="ECO:0000256" key="2">
    <source>
        <dbReference type="SAM" id="SignalP"/>
    </source>
</evidence>
<dbReference type="PROSITE" id="PS51257">
    <property type="entry name" value="PROKAR_LIPOPROTEIN"/>
    <property type="match status" value="1"/>
</dbReference>
<proteinExistence type="predicted"/>
<feature type="region of interest" description="Disordered" evidence="1">
    <location>
        <begin position="175"/>
        <end position="221"/>
    </location>
</feature>
<keyword evidence="2" id="KW-0732">Signal</keyword>
<dbReference type="RefSeq" id="WP_267220727.1">
    <property type="nucleotide sequence ID" value="NZ_JAPCWC010000008.1"/>
</dbReference>